<accession>A0A2G2WDB7</accession>
<name>A0A2G2WDB7_CAPBA</name>
<organism evidence="1 2">
    <name type="scientific">Capsicum baccatum</name>
    <name type="common">Peruvian pepper</name>
    <dbReference type="NCBI Taxonomy" id="33114"/>
    <lineage>
        <taxon>Eukaryota</taxon>
        <taxon>Viridiplantae</taxon>
        <taxon>Streptophyta</taxon>
        <taxon>Embryophyta</taxon>
        <taxon>Tracheophyta</taxon>
        <taxon>Spermatophyta</taxon>
        <taxon>Magnoliopsida</taxon>
        <taxon>eudicotyledons</taxon>
        <taxon>Gunneridae</taxon>
        <taxon>Pentapetalae</taxon>
        <taxon>asterids</taxon>
        <taxon>lamiids</taxon>
        <taxon>Solanales</taxon>
        <taxon>Solanaceae</taxon>
        <taxon>Solanoideae</taxon>
        <taxon>Capsiceae</taxon>
        <taxon>Capsicum</taxon>
    </lineage>
</organism>
<sequence>MDVFSVAYEDKKALSVKKHLTVEPLAAALLNVEHKDNEDYEELMGALTEIESYSHTPKQPDCDLKNQPLPTVKTSLEEPSMLESKELPNYLRYVFLERENILPISVADELSEQHIEALISALKRYKRAMGWTIDDIIGDPPGRCISHLEEDCMPTSKPHCRLNLFRKRSIIYLDEV</sequence>
<dbReference type="EMBL" id="MLFT02000007">
    <property type="protein sequence ID" value="PHT43212.1"/>
    <property type="molecule type" value="Genomic_DNA"/>
</dbReference>
<comment type="caution">
    <text evidence="1">The sequence shown here is derived from an EMBL/GenBank/DDBJ whole genome shotgun (WGS) entry which is preliminary data.</text>
</comment>
<reference evidence="2" key="2">
    <citation type="journal article" date="2017" name="J. Anim. Genet.">
        <title>Multiple reference genome sequences of hot pepper reveal the massive evolution of plant disease resistance genes by retroduplication.</title>
        <authorList>
            <person name="Kim S."/>
            <person name="Park J."/>
            <person name="Yeom S.-I."/>
            <person name="Kim Y.-M."/>
            <person name="Seo E."/>
            <person name="Kim K.-T."/>
            <person name="Kim M.-S."/>
            <person name="Lee J.M."/>
            <person name="Cheong K."/>
            <person name="Shin H.-S."/>
            <person name="Kim S.-B."/>
            <person name="Han K."/>
            <person name="Lee J."/>
            <person name="Park M."/>
            <person name="Lee H.-A."/>
            <person name="Lee H.-Y."/>
            <person name="Lee Y."/>
            <person name="Oh S."/>
            <person name="Lee J.H."/>
            <person name="Choi E."/>
            <person name="Choi E."/>
            <person name="Lee S.E."/>
            <person name="Jeon J."/>
            <person name="Kim H."/>
            <person name="Choi G."/>
            <person name="Song H."/>
            <person name="Lee J."/>
            <person name="Lee S.-C."/>
            <person name="Kwon J.-K."/>
            <person name="Lee H.-Y."/>
            <person name="Koo N."/>
            <person name="Hong Y."/>
            <person name="Kim R.W."/>
            <person name="Kang W.-H."/>
            <person name="Huh J.H."/>
            <person name="Kang B.-C."/>
            <person name="Yang T.-J."/>
            <person name="Lee Y.-H."/>
            <person name="Bennetzen J.L."/>
            <person name="Choi D."/>
        </authorList>
    </citation>
    <scope>NUCLEOTIDE SEQUENCE [LARGE SCALE GENOMIC DNA]</scope>
    <source>
        <strain evidence="2">cv. PBC81</strain>
    </source>
</reference>
<protein>
    <submittedName>
        <fullName evidence="1">Uncharacterized protein</fullName>
    </submittedName>
</protein>
<evidence type="ECO:0000313" key="2">
    <source>
        <dbReference type="Proteomes" id="UP000224567"/>
    </source>
</evidence>
<evidence type="ECO:0000313" key="1">
    <source>
        <dbReference type="EMBL" id="PHT43212.1"/>
    </source>
</evidence>
<proteinExistence type="predicted"/>
<keyword evidence="2" id="KW-1185">Reference proteome</keyword>
<gene>
    <name evidence="1" type="ORF">CQW23_17237</name>
</gene>
<dbReference type="Proteomes" id="UP000224567">
    <property type="component" value="Unassembled WGS sequence"/>
</dbReference>
<reference evidence="1 2" key="1">
    <citation type="journal article" date="2017" name="Genome Biol.">
        <title>New reference genome sequences of hot pepper reveal the massive evolution of plant disease-resistance genes by retroduplication.</title>
        <authorList>
            <person name="Kim S."/>
            <person name="Park J."/>
            <person name="Yeom S.I."/>
            <person name="Kim Y.M."/>
            <person name="Seo E."/>
            <person name="Kim K.T."/>
            <person name="Kim M.S."/>
            <person name="Lee J.M."/>
            <person name="Cheong K."/>
            <person name="Shin H.S."/>
            <person name="Kim S.B."/>
            <person name="Han K."/>
            <person name="Lee J."/>
            <person name="Park M."/>
            <person name="Lee H.A."/>
            <person name="Lee H.Y."/>
            <person name="Lee Y."/>
            <person name="Oh S."/>
            <person name="Lee J.H."/>
            <person name="Choi E."/>
            <person name="Choi E."/>
            <person name="Lee S.E."/>
            <person name="Jeon J."/>
            <person name="Kim H."/>
            <person name="Choi G."/>
            <person name="Song H."/>
            <person name="Lee J."/>
            <person name="Lee S.C."/>
            <person name="Kwon J.K."/>
            <person name="Lee H.Y."/>
            <person name="Koo N."/>
            <person name="Hong Y."/>
            <person name="Kim R.W."/>
            <person name="Kang W.H."/>
            <person name="Huh J.H."/>
            <person name="Kang B.C."/>
            <person name="Yang T.J."/>
            <person name="Lee Y.H."/>
            <person name="Bennetzen J.L."/>
            <person name="Choi D."/>
        </authorList>
    </citation>
    <scope>NUCLEOTIDE SEQUENCE [LARGE SCALE GENOMIC DNA]</scope>
    <source>
        <strain evidence="2">cv. PBC81</strain>
    </source>
</reference>
<dbReference type="AlphaFoldDB" id="A0A2G2WDB7"/>